<name>A0A9P5UDT3_9AGAR</name>
<dbReference type="AlphaFoldDB" id="A0A9P5UDT3"/>
<reference evidence="2" key="1">
    <citation type="submission" date="2020-11" db="EMBL/GenBank/DDBJ databases">
        <authorList>
            <consortium name="DOE Joint Genome Institute"/>
            <person name="Ahrendt S."/>
            <person name="Riley R."/>
            <person name="Andreopoulos W."/>
            <person name="Labutti K."/>
            <person name="Pangilinan J."/>
            <person name="Ruiz-Duenas F.J."/>
            <person name="Barrasa J.M."/>
            <person name="Sanchez-Garcia M."/>
            <person name="Camarero S."/>
            <person name="Miyauchi S."/>
            <person name="Serrano A."/>
            <person name="Linde D."/>
            <person name="Babiker R."/>
            <person name="Drula E."/>
            <person name="Ayuso-Fernandez I."/>
            <person name="Pacheco R."/>
            <person name="Padilla G."/>
            <person name="Ferreira P."/>
            <person name="Barriuso J."/>
            <person name="Kellner H."/>
            <person name="Castanera R."/>
            <person name="Alfaro M."/>
            <person name="Ramirez L."/>
            <person name="Pisabarro A.G."/>
            <person name="Kuo A."/>
            <person name="Tritt A."/>
            <person name="Lipzen A."/>
            <person name="He G."/>
            <person name="Yan M."/>
            <person name="Ng V."/>
            <person name="Cullen D."/>
            <person name="Martin F."/>
            <person name="Rosso M.-N."/>
            <person name="Henrissat B."/>
            <person name="Hibbett D."/>
            <person name="Martinez A.T."/>
            <person name="Grigoriev I.V."/>
        </authorList>
    </citation>
    <scope>NUCLEOTIDE SEQUENCE</scope>
    <source>
        <strain evidence="2">AH 40177</strain>
    </source>
</reference>
<feature type="region of interest" description="Disordered" evidence="1">
    <location>
        <begin position="109"/>
        <end position="143"/>
    </location>
</feature>
<protein>
    <submittedName>
        <fullName evidence="2">Uncharacterized protein</fullName>
    </submittedName>
</protein>
<evidence type="ECO:0000256" key="1">
    <source>
        <dbReference type="SAM" id="MobiDB-lite"/>
    </source>
</evidence>
<proteinExistence type="predicted"/>
<feature type="compositionally biased region" description="Low complexity" evidence="1">
    <location>
        <begin position="133"/>
        <end position="143"/>
    </location>
</feature>
<dbReference type="OrthoDB" id="2959305at2759"/>
<dbReference type="Proteomes" id="UP000772434">
    <property type="component" value="Unassembled WGS sequence"/>
</dbReference>
<keyword evidence="3" id="KW-1185">Reference proteome</keyword>
<evidence type="ECO:0000313" key="2">
    <source>
        <dbReference type="EMBL" id="KAF9075497.1"/>
    </source>
</evidence>
<organism evidence="2 3">
    <name type="scientific">Rhodocollybia butyracea</name>
    <dbReference type="NCBI Taxonomy" id="206335"/>
    <lineage>
        <taxon>Eukaryota</taxon>
        <taxon>Fungi</taxon>
        <taxon>Dikarya</taxon>
        <taxon>Basidiomycota</taxon>
        <taxon>Agaricomycotina</taxon>
        <taxon>Agaricomycetes</taxon>
        <taxon>Agaricomycetidae</taxon>
        <taxon>Agaricales</taxon>
        <taxon>Marasmiineae</taxon>
        <taxon>Omphalotaceae</taxon>
        <taxon>Rhodocollybia</taxon>
    </lineage>
</organism>
<gene>
    <name evidence="2" type="ORF">BDP27DRAFT_1315144</name>
</gene>
<sequence length="302" mass="33630">MVYALPWPQRIWYKKSTPSSDCLTNSTHLAQHQVLIHKMALANVSRVDIMNAQRYDISRRGSCSPGASCSSLDCLQPKRLITTLDPEAVVERLFPELIEAERHKVFDAQRYDPRSKTNSPEPSLCGSDRKTFSESGSSYGSASESLVSSSFSSDIEKACDTSSTELTHLAGTATTSSWSRPGRMVTTRTVIRPVLPATHTPFLTPPTSRPASPKSPRAILRSLNCTVNDPVDVAQDTESRESTSLASASEPLTIFVTQRIDDPLTDEQKEREQLWREAMCSLHFGGDWEQMNKRFPPGQPRW</sequence>
<accession>A0A9P5UDT3</accession>
<evidence type="ECO:0000313" key="3">
    <source>
        <dbReference type="Proteomes" id="UP000772434"/>
    </source>
</evidence>
<dbReference type="EMBL" id="JADNRY010000009">
    <property type="protein sequence ID" value="KAF9075497.1"/>
    <property type="molecule type" value="Genomic_DNA"/>
</dbReference>
<comment type="caution">
    <text evidence="2">The sequence shown here is derived from an EMBL/GenBank/DDBJ whole genome shotgun (WGS) entry which is preliminary data.</text>
</comment>